<dbReference type="SUPFAM" id="SSF52058">
    <property type="entry name" value="L domain-like"/>
    <property type="match status" value="1"/>
</dbReference>
<organism evidence="7 8">
    <name type="scientific">Durio zibethinus</name>
    <name type="common">Durian</name>
    <dbReference type="NCBI Taxonomy" id="66656"/>
    <lineage>
        <taxon>Eukaryota</taxon>
        <taxon>Viridiplantae</taxon>
        <taxon>Streptophyta</taxon>
        <taxon>Embryophyta</taxon>
        <taxon>Tracheophyta</taxon>
        <taxon>Spermatophyta</taxon>
        <taxon>Magnoliopsida</taxon>
        <taxon>eudicotyledons</taxon>
        <taxon>Gunneridae</taxon>
        <taxon>Pentapetalae</taxon>
        <taxon>rosids</taxon>
        <taxon>malvids</taxon>
        <taxon>Malvales</taxon>
        <taxon>Malvaceae</taxon>
        <taxon>Helicteroideae</taxon>
        <taxon>Durio</taxon>
    </lineage>
</organism>
<comment type="subcellular location">
    <subcellularLocation>
        <location evidence="1">Membrane</location>
    </subcellularLocation>
</comment>
<keyword evidence="7" id="KW-1185">Reference proteome</keyword>
<keyword evidence="3" id="KW-0732">Signal</keyword>
<evidence type="ECO:0000256" key="5">
    <source>
        <dbReference type="ARBA" id="ARBA00023136"/>
    </source>
</evidence>
<evidence type="ECO:0000259" key="6">
    <source>
        <dbReference type="Pfam" id="PF08263"/>
    </source>
</evidence>
<dbReference type="AlphaFoldDB" id="A0A6P5Y4W8"/>
<name>A0A6P5Y4W8_DURZI</name>
<proteinExistence type="predicted"/>
<dbReference type="InterPro" id="IPR032675">
    <property type="entry name" value="LRR_dom_sf"/>
</dbReference>
<dbReference type="KEGG" id="dzi:111288767"/>
<evidence type="ECO:0000256" key="3">
    <source>
        <dbReference type="ARBA" id="ARBA00022729"/>
    </source>
</evidence>
<evidence type="ECO:0000313" key="7">
    <source>
        <dbReference type="Proteomes" id="UP000515121"/>
    </source>
</evidence>
<protein>
    <submittedName>
        <fullName evidence="8">Probable LRR receptor-like serine/threonine-protein kinase At3g47570</fullName>
    </submittedName>
</protein>
<accession>A0A6P5Y4W8</accession>
<sequence length="148" mass="16417">MASLAMTVRNLATDQFALLQFKDHILDPHNVLANNWTASSSVCNWLGVSCGVGHGRVTSLTLPNMNFTGTIPPHLGNLSFLLYLNLSRNNFYGNLPQELGQLHRLRLIHLSFNGLNGVIPSWLGKLHRVEKLRMKNNSLTGHNSSNTC</sequence>
<dbReference type="RefSeq" id="XP_022735487.1">
    <property type="nucleotide sequence ID" value="XM_022879752.1"/>
</dbReference>
<dbReference type="PANTHER" id="PTHR48060:SF21">
    <property type="entry name" value="L DOMAIN-LIKE PROTEIN"/>
    <property type="match status" value="1"/>
</dbReference>
<evidence type="ECO:0000256" key="2">
    <source>
        <dbReference type="ARBA" id="ARBA00022614"/>
    </source>
</evidence>
<dbReference type="Pfam" id="PF08263">
    <property type="entry name" value="LRRNT_2"/>
    <property type="match status" value="1"/>
</dbReference>
<keyword evidence="4" id="KW-0677">Repeat</keyword>
<evidence type="ECO:0000256" key="1">
    <source>
        <dbReference type="ARBA" id="ARBA00004370"/>
    </source>
</evidence>
<keyword evidence="5" id="KW-0472">Membrane</keyword>
<dbReference type="PANTHER" id="PTHR48060">
    <property type="entry name" value="DNA DAMAGE-REPAIR/TOLERATION PROTEIN DRT100"/>
    <property type="match status" value="1"/>
</dbReference>
<feature type="domain" description="Leucine-rich repeat-containing N-terminal plant-type" evidence="6">
    <location>
        <begin position="12"/>
        <end position="50"/>
    </location>
</feature>
<keyword evidence="2" id="KW-0433">Leucine-rich repeat</keyword>
<evidence type="ECO:0000256" key="4">
    <source>
        <dbReference type="ARBA" id="ARBA00022737"/>
    </source>
</evidence>
<dbReference type="Proteomes" id="UP000515121">
    <property type="component" value="Unplaced"/>
</dbReference>
<gene>
    <name evidence="8" type="primary">LOC111288767</name>
</gene>
<dbReference type="InterPro" id="IPR053211">
    <property type="entry name" value="DNA_repair-toleration"/>
</dbReference>
<dbReference type="GO" id="GO:0016020">
    <property type="term" value="C:membrane"/>
    <property type="evidence" value="ECO:0007669"/>
    <property type="project" value="UniProtKB-SubCell"/>
</dbReference>
<dbReference type="OrthoDB" id="1743210at2759"/>
<dbReference type="Gene3D" id="3.80.10.10">
    <property type="entry name" value="Ribonuclease Inhibitor"/>
    <property type="match status" value="1"/>
</dbReference>
<dbReference type="InterPro" id="IPR013210">
    <property type="entry name" value="LRR_N_plant-typ"/>
</dbReference>
<reference evidence="8" key="1">
    <citation type="submission" date="2025-08" db="UniProtKB">
        <authorList>
            <consortium name="RefSeq"/>
        </authorList>
    </citation>
    <scope>IDENTIFICATION</scope>
    <source>
        <tissue evidence="8">Fruit stalk</tissue>
    </source>
</reference>
<dbReference type="InterPro" id="IPR001611">
    <property type="entry name" value="Leu-rich_rpt"/>
</dbReference>
<dbReference type="GeneID" id="111288767"/>
<dbReference type="Pfam" id="PF00560">
    <property type="entry name" value="LRR_1"/>
    <property type="match status" value="3"/>
</dbReference>
<evidence type="ECO:0000313" key="8">
    <source>
        <dbReference type="RefSeq" id="XP_022735487.1"/>
    </source>
</evidence>
<dbReference type="FunFam" id="3.80.10.10:FF:000400">
    <property type="entry name" value="Nuclear pore complex protein NUP107"/>
    <property type="match status" value="1"/>
</dbReference>